<feature type="transmembrane region" description="Helical" evidence="8">
    <location>
        <begin position="392"/>
        <end position="412"/>
    </location>
</feature>
<dbReference type="InterPro" id="IPR006153">
    <property type="entry name" value="Cation/H_exchanger_TM"/>
</dbReference>
<dbReference type="AlphaFoldDB" id="H8L1Q7"/>
<dbReference type="Gene3D" id="1.20.1530.20">
    <property type="match status" value="1"/>
</dbReference>
<keyword evidence="5 8" id="KW-1133">Transmembrane helix</keyword>
<evidence type="ECO:0000256" key="8">
    <source>
        <dbReference type="SAM" id="Phobius"/>
    </source>
</evidence>
<keyword evidence="2" id="KW-0813">Transport</keyword>
<keyword evidence="11" id="KW-1185">Reference proteome</keyword>
<feature type="transmembrane region" description="Helical" evidence="8">
    <location>
        <begin position="156"/>
        <end position="177"/>
    </location>
</feature>
<evidence type="ECO:0000256" key="2">
    <source>
        <dbReference type="ARBA" id="ARBA00022448"/>
    </source>
</evidence>
<feature type="transmembrane region" description="Helical" evidence="8">
    <location>
        <begin position="20"/>
        <end position="39"/>
    </location>
</feature>
<keyword evidence="4 8" id="KW-0812">Transmembrane</keyword>
<dbReference type="eggNOG" id="COG0475">
    <property type="taxonomic scope" value="Bacteria"/>
</dbReference>
<evidence type="ECO:0000256" key="1">
    <source>
        <dbReference type="ARBA" id="ARBA00004141"/>
    </source>
</evidence>
<feature type="transmembrane region" description="Helical" evidence="8">
    <location>
        <begin position="303"/>
        <end position="324"/>
    </location>
</feature>
<feature type="transmembrane region" description="Helical" evidence="8">
    <location>
        <begin position="116"/>
        <end position="136"/>
    </location>
</feature>
<keyword evidence="6" id="KW-0406">Ion transport</keyword>
<dbReference type="GO" id="GO:0015297">
    <property type="term" value="F:antiporter activity"/>
    <property type="evidence" value="ECO:0007669"/>
    <property type="project" value="UniProtKB-KW"/>
</dbReference>
<feature type="transmembrane region" description="Helical" evidence="8">
    <location>
        <begin position="225"/>
        <end position="242"/>
    </location>
</feature>
<proteinExistence type="predicted"/>
<dbReference type="GO" id="GO:0016020">
    <property type="term" value="C:membrane"/>
    <property type="evidence" value="ECO:0007669"/>
    <property type="project" value="UniProtKB-SubCell"/>
</dbReference>
<feature type="transmembrane region" description="Helical" evidence="8">
    <location>
        <begin position="274"/>
        <end position="291"/>
    </location>
</feature>
<feature type="domain" description="Cation/H+ exchanger transmembrane" evidence="9">
    <location>
        <begin position="43"/>
        <end position="412"/>
    </location>
</feature>
<evidence type="ECO:0000256" key="7">
    <source>
        <dbReference type="ARBA" id="ARBA00023136"/>
    </source>
</evidence>
<feature type="transmembrane region" description="Helical" evidence="8">
    <location>
        <begin position="330"/>
        <end position="351"/>
    </location>
</feature>
<keyword evidence="3" id="KW-0050">Antiport</keyword>
<evidence type="ECO:0000259" key="9">
    <source>
        <dbReference type="Pfam" id="PF00999"/>
    </source>
</evidence>
<evidence type="ECO:0000256" key="4">
    <source>
        <dbReference type="ARBA" id="ARBA00022692"/>
    </source>
</evidence>
<dbReference type="Pfam" id="PF00999">
    <property type="entry name" value="Na_H_Exchanger"/>
    <property type="match status" value="1"/>
</dbReference>
<dbReference type="KEGG" id="fau:Fraau_0948"/>
<dbReference type="EMBL" id="CP003350">
    <property type="protein sequence ID" value="AFC85417.1"/>
    <property type="molecule type" value="Genomic_DNA"/>
</dbReference>
<feature type="transmembrane region" description="Helical" evidence="8">
    <location>
        <begin position="46"/>
        <end position="66"/>
    </location>
</feature>
<dbReference type="OrthoDB" id="9793589at2"/>
<evidence type="ECO:0000256" key="5">
    <source>
        <dbReference type="ARBA" id="ARBA00022989"/>
    </source>
</evidence>
<evidence type="ECO:0000256" key="6">
    <source>
        <dbReference type="ARBA" id="ARBA00023065"/>
    </source>
</evidence>
<feature type="transmembrane region" description="Helical" evidence="8">
    <location>
        <begin position="249"/>
        <end position="268"/>
    </location>
</feature>
<feature type="transmembrane region" description="Helical" evidence="8">
    <location>
        <begin position="363"/>
        <end position="386"/>
    </location>
</feature>
<feature type="transmembrane region" description="Helical" evidence="8">
    <location>
        <begin position="78"/>
        <end position="95"/>
    </location>
</feature>
<keyword evidence="7 8" id="KW-0472">Membrane</keyword>
<evidence type="ECO:0000313" key="10">
    <source>
        <dbReference type="EMBL" id="AFC85417.1"/>
    </source>
</evidence>
<sequence length="439" mass="46458">MTKVIFMICLKFIQGVYLNSTLSFLMDLLLFMGLPWLIWVGVRKKLPLAVVPILVGMAISGLHLPIKSLGLPSPLGNTLGLIGVILLAFTAGLEMRHSPEGTSHGGGRPMPALRPLRIGFSALFALGLPFIAATLFSYHHFLNVPAWVPEHGKSWLAAMAIGLCIAVSALPVLVGLVQEFAPAHKVYGYIALTVALLDDVVLWLGLGAIQIAANIHGGPGFGHEQLMATYCLATLFIFSLVTNRHSHNVPGWLAWLVALVYLFGGAWASERLGVHELIGAYFAGALLPPHWMKKIHIERVGKAGLVLLAPLFFGHSGLNVNGSVLGWSSLGAAMLLLLISVVTKVGAAVLIPPVGGLSWRERFGVGSLLQCKGLMEIVAATLLHAQGLLSEYAYAALVTLAVISTTITAPIFRAILPLKRLQGGDAGTGGAVDSLTAVG</sequence>
<dbReference type="InterPro" id="IPR038770">
    <property type="entry name" value="Na+/solute_symporter_sf"/>
</dbReference>
<evidence type="ECO:0000313" key="11">
    <source>
        <dbReference type="Proteomes" id="UP000005234"/>
    </source>
</evidence>
<gene>
    <name evidence="10" type="ordered locus">Fraau_0948</name>
</gene>
<protein>
    <submittedName>
        <fullName evidence="10">Kef-type K+ transport system, membrane component</fullName>
    </submittedName>
</protein>
<name>H8L1Q7_FRAAD</name>
<reference evidence="10" key="1">
    <citation type="submission" date="2012-02" db="EMBL/GenBank/DDBJ databases">
        <title>The complete genome of Frateuria aurantia DSM 6220.</title>
        <authorList>
            <consortium name="US DOE Joint Genome Institute (JGI-PGF)"/>
            <person name="Lucas S."/>
            <person name="Copeland A."/>
            <person name="Lapidus A."/>
            <person name="Glavina del Rio T."/>
            <person name="Dalin E."/>
            <person name="Tice H."/>
            <person name="Bruce D."/>
            <person name="Goodwin L."/>
            <person name="Pitluck S."/>
            <person name="Peters L."/>
            <person name="Ovchinnikova G."/>
            <person name="Teshima H."/>
            <person name="Kyrpides N."/>
            <person name="Mavromatis K."/>
            <person name="Ivanova N."/>
            <person name="Brettin T."/>
            <person name="Detter J.C."/>
            <person name="Han C."/>
            <person name="Larimer F."/>
            <person name="Land M."/>
            <person name="Hauser L."/>
            <person name="Markowitz V."/>
            <person name="Cheng J.-F."/>
            <person name="Hugenholtz P."/>
            <person name="Woyke T."/>
            <person name="Wu D."/>
            <person name="Brambilla E."/>
            <person name="Klenk H.-P."/>
            <person name="Eisen J.A."/>
        </authorList>
    </citation>
    <scope>NUCLEOTIDE SEQUENCE</scope>
    <source>
        <strain evidence="10">DSM 6220</strain>
    </source>
</reference>
<feature type="transmembrane region" description="Helical" evidence="8">
    <location>
        <begin position="189"/>
        <end position="213"/>
    </location>
</feature>
<dbReference type="PANTHER" id="PTHR32468:SF0">
    <property type="entry name" value="K(+)_H(+) ANTIPORTER 1"/>
    <property type="match status" value="1"/>
</dbReference>
<dbReference type="Proteomes" id="UP000005234">
    <property type="component" value="Chromosome"/>
</dbReference>
<dbReference type="PANTHER" id="PTHR32468">
    <property type="entry name" value="CATION/H + ANTIPORTER"/>
    <property type="match status" value="1"/>
</dbReference>
<dbReference type="STRING" id="767434.Fraau_0948"/>
<evidence type="ECO:0000256" key="3">
    <source>
        <dbReference type="ARBA" id="ARBA00022449"/>
    </source>
</evidence>
<dbReference type="GO" id="GO:1902600">
    <property type="term" value="P:proton transmembrane transport"/>
    <property type="evidence" value="ECO:0007669"/>
    <property type="project" value="InterPro"/>
</dbReference>
<accession>H8L1Q7</accession>
<dbReference type="HOGENOM" id="CLU_724855_0_0_6"/>
<comment type="subcellular location">
    <subcellularLocation>
        <location evidence="1">Membrane</location>
        <topology evidence="1">Multi-pass membrane protein</topology>
    </subcellularLocation>
</comment>
<organism evidence="10 11">
    <name type="scientific">Frateuria aurantia (strain ATCC 33424 / DSM 6220 / KCTC 2777 / LMG 1558 / NBRC 3245 / NCIMB 13370)</name>
    <name type="common">Acetobacter aurantius</name>
    <dbReference type="NCBI Taxonomy" id="767434"/>
    <lineage>
        <taxon>Bacteria</taxon>
        <taxon>Pseudomonadati</taxon>
        <taxon>Pseudomonadota</taxon>
        <taxon>Gammaproteobacteria</taxon>
        <taxon>Lysobacterales</taxon>
        <taxon>Rhodanobacteraceae</taxon>
        <taxon>Frateuria</taxon>
    </lineage>
</organism>
<dbReference type="InterPro" id="IPR050794">
    <property type="entry name" value="CPA2_transporter"/>
</dbReference>